<dbReference type="Proteomes" id="UP000037210">
    <property type="component" value="Unassembled WGS sequence"/>
</dbReference>
<accession>A0A0M0BPJ1</accession>
<evidence type="ECO:0000313" key="2">
    <source>
        <dbReference type="Proteomes" id="UP000037210"/>
    </source>
</evidence>
<dbReference type="EMBL" id="LFWZ01000031">
    <property type="protein sequence ID" value="KON30467.1"/>
    <property type="molecule type" value="Genomic_DNA"/>
</dbReference>
<evidence type="ECO:0000313" key="1">
    <source>
        <dbReference type="EMBL" id="KON30467.1"/>
    </source>
</evidence>
<dbReference type="AlphaFoldDB" id="A0A0M0BPJ1"/>
<proteinExistence type="predicted"/>
<reference evidence="1 2" key="1">
    <citation type="submission" date="2015-06" db="EMBL/GenBank/DDBJ databases">
        <title>New insights into the roles of widespread benthic archaea in carbon and nitrogen cycling.</title>
        <authorList>
            <person name="Lazar C.S."/>
            <person name="Baker B.J."/>
            <person name="Seitz K.W."/>
            <person name="Hyde A.S."/>
            <person name="Dick G.J."/>
            <person name="Hinrichs K.-U."/>
            <person name="Teske A.P."/>
        </authorList>
    </citation>
    <scope>NUCLEOTIDE SEQUENCE [LARGE SCALE GENOMIC DNA]</scope>
    <source>
        <strain evidence="1">DG-45</strain>
    </source>
</reference>
<evidence type="ECO:0008006" key="3">
    <source>
        <dbReference type="Google" id="ProtNLM"/>
    </source>
</evidence>
<dbReference type="GO" id="GO:0001522">
    <property type="term" value="P:pseudouridine synthesis"/>
    <property type="evidence" value="ECO:0007669"/>
    <property type="project" value="InterPro"/>
</dbReference>
<protein>
    <recommendedName>
        <fullName evidence="3">H/ACA RNA-protein complex protein Gar1</fullName>
    </recommendedName>
</protein>
<dbReference type="Gene3D" id="2.40.10.230">
    <property type="entry name" value="Probable tRNA pseudouridine synthase domain"/>
    <property type="match status" value="1"/>
</dbReference>
<gene>
    <name evidence="1" type="ORF">AC482_03835</name>
</gene>
<dbReference type="InterPro" id="IPR007504">
    <property type="entry name" value="H/ACA_rnp_Gar1/Naf1"/>
</dbReference>
<organism evidence="1 2">
    <name type="scientific">miscellaneous Crenarchaeota group-15 archaeon DG-45</name>
    <dbReference type="NCBI Taxonomy" id="1685127"/>
    <lineage>
        <taxon>Archaea</taxon>
        <taxon>Candidatus Bathyarchaeota</taxon>
        <taxon>MCG-15</taxon>
    </lineage>
</organism>
<dbReference type="InterPro" id="IPR038664">
    <property type="entry name" value="Gar1/Naf1_Cbf5-bd_sf"/>
</dbReference>
<dbReference type="GO" id="GO:0042254">
    <property type="term" value="P:ribosome biogenesis"/>
    <property type="evidence" value="ECO:0007669"/>
    <property type="project" value="InterPro"/>
</dbReference>
<dbReference type="SUPFAM" id="SSF50447">
    <property type="entry name" value="Translation proteins"/>
    <property type="match status" value="1"/>
</dbReference>
<sequence length="81" mass="8460">MESKPRLGAALHVSSSSGNLILKAEGKIRIGDAVYDGDGAKVGTVFDIFGPVSTPFVSVKPRVNAPERYVGAPLFSSRGRG</sequence>
<comment type="caution">
    <text evidence="1">The sequence shown here is derived from an EMBL/GenBank/DDBJ whole genome shotgun (WGS) entry which is preliminary data.</text>
</comment>
<name>A0A0M0BPJ1_9ARCH</name>
<dbReference type="Pfam" id="PF04410">
    <property type="entry name" value="Gar1"/>
    <property type="match status" value="1"/>
</dbReference>
<dbReference type="InterPro" id="IPR009000">
    <property type="entry name" value="Transl_B-barrel_sf"/>
</dbReference>